<reference evidence="2" key="1">
    <citation type="journal article" date="2024" name="Proc. Natl. Acad. Sci. U.S.A.">
        <title>Extraordinary preservation of gene collinearity over three hundred million years revealed in homosporous lycophytes.</title>
        <authorList>
            <person name="Li C."/>
            <person name="Wickell D."/>
            <person name="Kuo L.Y."/>
            <person name="Chen X."/>
            <person name="Nie B."/>
            <person name="Liao X."/>
            <person name="Peng D."/>
            <person name="Ji J."/>
            <person name="Jenkins J."/>
            <person name="Williams M."/>
            <person name="Shu S."/>
            <person name="Plott C."/>
            <person name="Barry K."/>
            <person name="Rajasekar S."/>
            <person name="Grimwood J."/>
            <person name="Han X."/>
            <person name="Sun S."/>
            <person name="Hou Z."/>
            <person name="He W."/>
            <person name="Dai G."/>
            <person name="Sun C."/>
            <person name="Schmutz J."/>
            <person name="Leebens-Mack J.H."/>
            <person name="Li F.W."/>
            <person name="Wang L."/>
        </authorList>
    </citation>
    <scope>NUCLEOTIDE SEQUENCE [LARGE SCALE GENOMIC DNA]</scope>
    <source>
        <strain evidence="2">cv. PW_Plant_1</strain>
    </source>
</reference>
<protein>
    <submittedName>
        <fullName evidence="1">Uncharacterized protein</fullName>
    </submittedName>
</protein>
<dbReference type="Proteomes" id="UP001162992">
    <property type="component" value="Chromosome 4"/>
</dbReference>
<comment type="caution">
    <text evidence="1">The sequence shown here is derived from an EMBL/GenBank/DDBJ whole genome shotgun (WGS) entry which is preliminary data.</text>
</comment>
<evidence type="ECO:0000313" key="1">
    <source>
        <dbReference type="EMBL" id="KAJ7559174.1"/>
    </source>
</evidence>
<evidence type="ECO:0000313" key="2">
    <source>
        <dbReference type="Proteomes" id="UP001162992"/>
    </source>
</evidence>
<sequence>MATRIAASLSAVPVSTIVRIKHVGLCRLGCYKIQNCVETNRDKVAGLVRPSSKLFSGVLNRSVGRMASMQGSYHGAELVRSGSHILKAMGSKTELLRGHHPAACSLRIVTHSSMRLISNSFAISSSDSSSSSKRNLVGIPGCPQFSLFQGIKWLPCHESIQPPWFGAGSKKQITSSTEASSSSARQALEQDAAGFPPWRNCRAESNHNVNTIPMISHLNMVQQQNVHDGRQNKSCWIPDWIKISSEDGKIILTALAVSLFARGFIGEPRFIPSLSMYPTFEIGDRIVVEKISYYFRQPNINDIVIFRAPEAMQGKGYDPEEVFVKRVVAKAGNYVEVHDGKLMVNGVVKDEDFIAEPLAYDMSPTFVPSGYVFVMGDNRNNSYDSHVWGPLPIKNIVGRSIVRYWPPTRLGSTVWYSESPDNFPALMQAV</sequence>
<organism evidence="1 2">
    <name type="scientific">Diphasiastrum complanatum</name>
    <name type="common">Issler's clubmoss</name>
    <name type="synonym">Lycopodium complanatum</name>
    <dbReference type="NCBI Taxonomy" id="34168"/>
    <lineage>
        <taxon>Eukaryota</taxon>
        <taxon>Viridiplantae</taxon>
        <taxon>Streptophyta</taxon>
        <taxon>Embryophyta</taxon>
        <taxon>Tracheophyta</taxon>
        <taxon>Lycopodiopsida</taxon>
        <taxon>Lycopodiales</taxon>
        <taxon>Lycopodiaceae</taxon>
        <taxon>Lycopodioideae</taxon>
        <taxon>Diphasiastrum</taxon>
    </lineage>
</organism>
<keyword evidence="2" id="KW-1185">Reference proteome</keyword>
<accession>A0ACC2DY47</accession>
<proteinExistence type="predicted"/>
<dbReference type="EMBL" id="CM055095">
    <property type="protein sequence ID" value="KAJ7559174.1"/>
    <property type="molecule type" value="Genomic_DNA"/>
</dbReference>
<name>A0ACC2DY47_DIPCM</name>
<gene>
    <name evidence="1" type="ORF">O6H91_04G072900</name>
</gene>